<evidence type="ECO:0000256" key="3">
    <source>
        <dbReference type="ARBA" id="ARBA00022676"/>
    </source>
</evidence>
<evidence type="ECO:0000256" key="2">
    <source>
        <dbReference type="ARBA" id="ARBA00006962"/>
    </source>
</evidence>
<dbReference type="Pfam" id="PF06925">
    <property type="entry name" value="MGDG_synth"/>
    <property type="match status" value="1"/>
</dbReference>
<keyword evidence="3" id="KW-0328">Glycosyltransferase</keyword>
<dbReference type="EMBL" id="FMCX01000002">
    <property type="protein sequence ID" value="SCE94865.1"/>
    <property type="molecule type" value="Genomic_DNA"/>
</dbReference>
<dbReference type="GO" id="GO:0016020">
    <property type="term" value="C:membrane"/>
    <property type="evidence" value="ECO:0007669"/>
    <property type="project" value="UniProtKB-SubCell"/>
</dbReference>
<reference evidence="9" key="1">
    <citation type="submission" date="2016-06" db="EMBL/GenBank/DDBJ databases">
        <authorList>
            <person name="Varghese N."/>
            <person name="Submissions Spin"/>
        </authorList>
    </citation>
    <scope>NUCLEOTIDE SEQUENCE [LARGE SCALE GENOMIC DNA]</scope>
    <source>
        <strain evidence="9">DSM 44830</strain>
    </source>
</reference>
<evidence type="ECO:0000256" key="1">
    <source>
        <dbReference type="ARBA" id="ARBA00004370"/>
    </source>
</evidence>
<dbReference type="Gene3D" id="3.40.50.2000">
    <property type="entry name" value="Glycogen Phosphorylase B"/>
    <property type="match status" value="1"/>
</dbReference>
<gene>
    <name evidence="8" type="ORF">GA0070564_102223</name>
</gene>
<dbReference type="SUPFAM" id="SSF53756">
    <property type="entry name" value="UDP-Glycosyltransferase/glycogen phosphorylase"/>
    <property type="match status" value="1"/>
</dbReference>
<sequence>MREQGRGRVVVVSADVGAGHDTAAAELSRRLREHGFLVDRVNLLDTLPAPVGWAFREAYRGMLRWLPWGYEALFTVTSRSRASVVLVRALLRPVRRRMRRRIPPDTRAVVTTYPFANQLLGPMRRRLRVPVVTYVTDFVVHPTWVSPGVDVYCALRHAELRDVSDPVELREVQPLVPAAFATPPAGNRARARDRFGLPRDARLALIVAGAWGAGEVETTVAEVAATGRVRPVVVCGRNEALRERLLRHHEHVLGWVDDMPSLMRAVDLVVENAGGLTCQEALVSGLPVVTYRPIPGHGRANASVLARHGLTRWVPSPEQLRPAFDALAAAFDDDTAPRRPGHGGPAAPPVRGSARPAGPADPARLVAELAVAPPPAGVSAGRVRTLVTALADTVGDAMAVLVAVAQSAALTRTGRR</sequence>
<protein>
    <submittedName>
        <fullName evidence="8">UDP-N-acetylglucosamine:LPS N-acetylglucosamine transferase</fullName>
    </submittedName>
</protein>
<name>A0A1C4WF71_9ACTN</name>
<feature type="domain" description="Diacylglycerol glucosyltransferase N-terminal" evidence="7">
    <location>
        <begin position="44"/>
        <end position="153"/>
    </location>
</feature>
<proteinExistence type="inferred from homology"/>
<dbReference type="PANTHER" id="PTHR43025">
    <property type="entry name" value="MONOGALACTOSYLDIACYLGLYCEROL SYNTHASE"/>
    <property type="match status" value="1"/>
</dbReference>
<dbReference type="STRING" id="262898.GA0070564_102223"/>
<dbReference type="InterPro" id="IPR050519">
    <property type="entry name" value="Glycosyltransf_28_UgtP"/>
</dbReference>
<evidence type="ECO:0000259" key="7">
    <source>
        <dbReference type="Pfam" id="PF06925"/>
    </source>
</evidence>
<dbReference type="OrthoDB" id="9810950at2"/>
<organism evidence="8 9">
    <name type="scientific">Micromonospora mirobrigensis</name>
    <dbReference type="NCBI Taxonomy" id="262898"/>
    <lineage>
        <taxon>Bacteria</taxon>
        <taxon>Bacillati</taxon>
        <taxon>Actinomycetota</taxon>
        <taxon>Actinomycetes</taxon>
        <taxon>Micromonosporales</taxon>
        <taxon>Micromonosporaceae</taxon>
        <taxon>Micromonospora</taxon>
    </lineage>
</organism>
<feature type="region of interest" description="Disordered" evidence="5">
    <location>
        <begin position="333"/>
        <end position="360"/>
    </location>
</feature>
<feature type="domain" description="Glycosyl transferase family 28 C-terminal" evidence="6">
    <location>
        <begin position="233"/>
        <end position="314"/>
    </location>
</feature>
<dbReference type="GO" id="GO:0016758">
    <property type="term" value="F:hexosyltransferase activity"/>
    <property type="evidence" value="ECO:0007669"/>
    <property type="project" value="InterPro"/>
</dbReference>
<evidence type="ECO:0000313" key="8">
    <source>
        <dbReference type="EMBL" id="SCE94865.1"/>
    </source>
</evidence>
<dbReference type="Proteomes" id="UP000199504">
    <property type="component" value="Unassembled WGS sequence"/>
</dbReference>
<evidence type="ECO:0000256" key="4">
    <source>
        <dbReference type="ARBA" id="ARBA00022679"/>
    </source>
</evidence>
<dbReference type="RefSeq" id="WP_091605299.1">
    <property type="nucleotide sequence ID" value="NZ_FMCX01000002.1"/>
</dbReference>
<dbReference type="PANTHER" id="PTHR43025:SF3">
    <property type="entry name" value="MONOGALACTOSYLDIACYLGLYCEROL SYNTHASE 1, CHLOROPLASTIC"/>
    <property type="match status" value="1"/>
</dbReference>
<evidence type="ECO:0000256" key="5">
    <source>
        <dbReference type="SAM" id="MobiDB-lite"/>
    </source>
</evidence>
<keyword evidence="4 8" id="KW-0808">Transferase</keyword>
<dbReference type="GO" id="GO:0009247">
    <property type="term" value="P:glycolipid biosynthetic process"/>
    <property type="evidence" value="ECO:0007669"/>
    <property type="project" value="InterPro"/>
</dbReference>
<keyword evidence="9" id="KW-1185">Reference proteome</keyword>
<dbReference type="Pfam" id="PF04101">
    <property type="entry name" value="Glyco_tran_28_C"/>
    <property type="match status" value="1"/>
</dbReference>
<comment type="similarity">
    <text evidence="2">Belongs to the glycosyltransferase 28 family.</text>
</comment>
<evidence type="ECO:0000259" key="6">
    <source>
        <dbReference type="Pfam" id="PF04101"/>
    </source>
</evidence>
<comment type="subcellular location">
    <subcellularLocation>
        <location evidence="1">Membrane</location>
    </subcellularLocation>
</comment>
<evidence type="ECO:0000313" key="9">
    <source>
        <dbReference type="Proteomes" id="UP000199504"/>
    </source>
</evidence>
<accession>A0A1C4WF71</accession>
<dbReference type="InterPro" id="IPR009695">
    <property type="entry name" value="Diacylglyc_glucosyltr_N"/>
</dbReference>
<dbReference type="InterPro" id="IPR007235">
    <property type="entry name" value="Glyco_trans_28_C"/>
</dbReference>
<dbReference type="AlphaFoldDB" id="A0A1C4WF71"/>